<sequence>MGPSHDIRFYNGCIIDGVRFYTVEHDSRCTTQNSEVMVISESTGSGCGDNNFYGVLDEVLDIQYLMGRRVWLFKYRWFDTNNNKSHRTYYVIISNNFEEIDAMFLEFGDKFNNTEDRPYWVTLQVNLGAKKPISSYVVRFSNTIGVCVRDTFPVHCLKWIDVPPEYIKVVKGTL</sequence>
<evidence type="ECO:0000313" key="2">
    <source>
        <dbReference type="Proteomes" id="UP000321947"/>
    </source>
</evidence>
<dbReference type="PANTHER" id="PTHR48258">
    <property type="entry name" value="DUF4218 DOMAIN-CONTAINING PROTEIN-RELATED"/>
    <property type="match status" value="1"/>
</dbReference>
<reference evidence="1 2" key="1">
    <citation type="submission" date="2019-08" db="EMBL/GenBank/DDBJ databases">
        <title>Draft genome sequences of two oriental melons (Cucumis melo L. var makuwa).</title>
        <authorList>
            <person name="Kwon S.-Y."/>
        </authorList>
    </citation>
    <scope>NUCLEOTIDE SEQUENCE [LARGE SCALE GENOMIC DNA]</scope>
    <source>
        <strain evidence="2">cv. Chang Bougi</strain>
        <tissue evidence="1">Leaf</tissue>
    </source>
</reference>
<dbReference type="Proteomes" id="UP000321947">
    <property type="component" value="Unassembled WGS sequence"/>
</dbReference>
<gene>
    <name evidence="1" type="ORF">E5676_scaffold604G00140</name>
</gene>
<dbReference type="EMBL" id="SSTD01006306">
    <property type="protein sequence ID" value="TYK20428.1"/>
    <property type="molecule type" value="Genomic_DNA"/>
</dbReference>
<dbReference type="AlphaFoldDB" id="A0A5D3DA91"/>
<comment type="caution">
    <text evidence="1">The sequence shown here is derived from an EMBL/GenBank/DDBJ whole genome shotgun (WGS) entry which is preliminary data.</text>
</comment>
<dbReference type="PANTHER" id="PTHR48258:SF6">
    <property type="entry name" value="LEUCINE-RICH REPEAT DOMAIN, L DOMAIN-CONTAINING PROTEIN"/>
    <property type="match status" value="1"/>
</dbReference>
<accession>A0A5D3DA91</accession>
<proteinExistence type="predicted"/>
<organism evidence="1 2">
    <name type="scientific">Cucumis melo var. makuwa</name>
    <name type="common">Oriental melon</name>
    <dbReference type="NCBI Taxonomy" id="1194695"/>
    <lineage>
        <taxon>Eukaryota</taxon>
        <taxon>Viridiplantae</taxon>
        <taxon>Streptophyta</taxon>
        <taxon>Embryophyta</taxon>
        <taxon>Tracheophyta</taxon>
        <taxon>Spermatophyta</taxon>
        <taxon>Magnoliopsida</taxon>
        <taxon>eudicotyledons</taxon>
        <taxon>Gunneridae</taxon>
        <taxon>Pentapetalae</taxon>
        <taxon>rosids</taxon>
        <taxon>fabids</taxon>
        <taxon>Cucurbitales</taxon>
        <taxon>Cucurbitaceae</taxon>
        <taxon>Benincaseae</taxon>
        <taxon>Cucumis</taxon>
    </lineage>
</organism>
<protein>
    <submittedName>
        <fullName evidence="1">CACTA en-spm transposon protein</fullName>
    </submittedName>
</protein>
<evidence type="ECO:0000313" key="1">
    <source>
        <dbReference type="EMBL" id="TYK20428.1"/>
    </source>
</evidence>
<name>A0A5D3DA91_CUCMM</name>